<dbReference type="EMBL" id="JAFEUC010000006">
    <property type="protein sequence ID" value="MBM7077371.1"/>
    <property type="molecule type" value="Genomic_DNA"/>
</dbReference>
<dbReference type="InterPro" id="IPR030988">
    <property type="entry name" value="GRASP_targ_2_Rhodococcus"/>
</dbReference>
<dbReference type="Proteomes" id="UP001518872">
    <property type="component" value="Unassembled WGS sequence"/>
</dbReference>
<keyword evidence="3" id="KW-1185">Reference proteome</keyword>
<gene>
    <name evidence="2" type="ORF">JQX11_13615</name>
</gene>
<proteinExistence type="predicted"/>
<comment type="caution">
    <text evidence="2">The sequence shown here is derived from an EMBL/GenBank/DDBJ whole genome shotgun (WGS) entry which is preliminary data.</text>
</comment>
<dbReference type="NCBIfam" id="TIGR04497">
    <property type="entry name" value="GRASP_targ_2"/>
    <property type="match status" value="1"/>
</dbReference>
<accession>A0ABS2IVU3</accession>
<evidence type="ECO:0000313" key="2">
    <source>
        <dbReference type="EMBL" id="MBM7077371.1"/>
    </source>
</evidence>
<dbReference type="RefSeq" id="WP_204925348.1">
    <property type="nucleotide sequence ID" value="NZ_JAFEUC010000006.1"/>
</dbReference>
<feature type="region of interest" description="Disordered" evidence="1">
    <location>
        <begin position="27"/>
        <end position="57"/>
    </location>
</feature>
<organism evidence="2 3">
    <name type="scientific">Micromonospora humida</name>
    <dbReference type="NCBI Taxonomy" id="2809018"/>
    <lineage>
        <taxon>Bacteria</taxon>
        <taxon>Bacillati</taxon>
        <taxon>Actinomycetota</taxon>
        <taxon>Actinomycetes</taxon>
        <taxon>Micromonosporales</taxon>
        <taxon>Micromonosporaceae</taxon>
        <taxon>Micromonospora</taxon>
    </lineage>
</organism>
<reference evidence="2 3" key="1">
    <citation type="submission" date="2021-02" db="EMBL/GenBank/DDBJ databases">
        <authorList>
            <person name="Ra J.-S."/>
        </authorList>
    </citation>
    <scope>NUCLEOTIDE SEQUENCE [LARGE SCALE GENOMIC DNA]</scope>
    <source>
        <strain evidence="2 3">MMS20-R1-14</strain>
    </source>
</reference>
<evidence type="ECO:0000313" key="3">
    <source>
        <dbReference type="Proteomes" id="UP001518872"/>
    </source>
</evidence>
<evidence type="ECO:0000256" key="1">
    <source>
        <dbReference type="SAM" id="MobiDB-lite"/>
    </source>
</evidence>
<sequence length="57" mass="6090">MKRRTVQIDTIPTDGMELADDQLARMLGGLPRNGAGSSKTIDDIPGGGRPDTDTDFD</sequence>
<protein>
    <submittedName>
        <fullName evidence="2">ATP-grasp target RiPP</fullName>
    </submittedName>
</protein>
<name>A0ABS2IVU3_9ACTN</name>